<dbReference type="PANTHER" id="PTHR11530:SF11">
    <property type="entry name" value="D-ASPARTATE OXIDASE"/>
    <property type="match status" value="1"/>
</dbReference>
<evidence type="ECO:0000256" key="5">
    <source>
        <dbReference type="ARBA" id="ARBA00023002"/>
    </source>
</evidence>
<accession>A0ABR1HG61</accession>
<evidence type="ECO:0000256" key="4">
    <source>
        <dbReference type="ARBA" id="ARBA00022827"/>
    </source>
</evidence>
<evidence type="ECO:0000256" key="3">
    <source>
        <dbReference type="ARBA" id="ARBA00022630"/>
    </source>
</evidence>
<comment type="cofactor">
    <cofactor evidence="1">
        <name>FAD</name>
        <dbReference type="ChEBI" id="CHEBI:57692"/>
    </cofactor>
</comment>
<dbReference type="Pfam" id="PF01266">
    <property type="entry name" value="DAO"/>
    <property type="match status" value="1"/>
</dbReference>
<dbReference type="PROSITE" id="PS00677">
    <property type="entry name" value="DAO"/>
    <property type="match status" value="1"/>
</dbReference>
<dbReference type="InterPro" id="IPR006181">
    <property type="entry name" value="D-amino_acid_oxidase_CS"/>
</dbReference>
<dbReference type="InterPro" id="IPR023209">
    <property type="entry name" value="DAO"/>
</dbReference>
<dbReference type="SUPFAM" id="SSF54373">
    <property type="entry name" value="FAD-linked reductases, C-terminal domain"/>
    <property type="match status" value="1"/>
</dbReference>
<dbReference type="SUPFAM" id="SSF51971">
    <property type="entry name" value="Nucleotide-binding domain"/>
    <property type="match status" value="1"/>
</dbReference>
<reference evidence="7 8" key="1">
    <citation type="journal article" date="2025" name="Microbiol. Resour. Announc.">
        <title>Draft genome sequences for Neonectria magnoliae and Neonectria punicea, canker pathogens of Liriodendron tulipifera and Acer saccharum in West Virginia.</title>
        <authorList>
            <person name="Petronek H.M."/>
            <person name="Kasson M.T."/>
            <person name="Metheny A.M."/>
            <person name="Stauder C.M."/>
            <person name="Lovett B."/>
            <person name="Lynch S.C."/>
            <person name="Garnas J.R."/>
            <person name="Kasson L.R."/>
            <person name="Stajich J.E."/>
        </authorList>
    </citation>
    <scope>NUCLEOTIDE SEQUENCE [LARGE SCALE GENOMIC DNA]</scope>
    <source>
        <strain evidence="7 8">NRRL 64653</strain>
    </source>
</reference>
<evidence type="ECO:0000256" key="2">
    <source>
        <dbReference type="ARBA" id="ARBA00006730"/>
    </source>
</evidence>
<comment type="similarity">
    <text evidence="2">Belongs to the DAMOX/DASOX family.</text>
</comment>
<sequence length="208" mass="22624">MTLGYVYDGLVVNPTQYLPWLVQRLKKNGVSFTCKTLEPMDELATLTGAKVLVNASGLGTKTLASDEAVLGIRGQTMFVKTDKLDEAMIIQGSQYTYIIPRVSDGGVILGGVTQPGDNRVQPDMSLRSDILTRVTSMTNGAFSELDVHRDVVKDIVGFRPSRTGGIRVERVGNVVHAYGFSGLGYLFAFGAAKRVRELVLQMPPLTKL</sequence>
<keyword evidence="5" id="KW-0560">Oxidoreductase</keyword>
<gene>
    <name evidence="7" type="ORF">QQX98_003120</name>
</gene>
<evidence type="ECO:0000259" key="6">
    <source>
        <dbReference type="Pfam" id="PF01266"/>
    </source>
</evidence>
<keyword evidence="4" id="KW-0274">FAD</keyword>
<name>A0ABR1HG61_9HYPO</name>
<comment type="caution">
    <text evidence="7">The sequence shown here is derived from an EMBL/GenBank/DDBJ whole genome shotgun (WGS) entry which is preliminary data.</text>
</comment>
<feature type="domain" description="FAD dependent oxidoreductase" evidence="6">
    <location>
        <begin position="5"/>
        <end position="197"/>
    </location>
</feature>
<dbReference type="Gene3D" id="3.40.50.720">
    <property type="entry name" value="NAD(P)-binding Rossmann-like Domain"/>
    <property type="match status" value="1"/>
</dbReference>
<evidence type="ECO:0000313" key="8">
    <source>
        <dbReference type="Proteomes" id="UP001498476"/>
    </source>
</evidence>
<evidence type="ECO:0000313" key="7">
    <source>
        <dbReference type="EMBL" id="KAK7419748.1"/>
    </source>
</evidence>
<proteinExistence type="inferred from homology"/>
<keyword evidence="8" id="KW-1185">Reference proteome</keyword>
<evidence type="ECO:0000256" key="1">
    <source>
        <dbReference type="ARBA" id="ARBA00001974"/>
    </source>
</evidence>
<protein>
    <recommendedName>
        <fullName evidence="6">FAD dependent oxidoreductase domain-containing protein</fullName>
    </recommendedName>
</protein>
<organism evidence="7 8">
    <name type="scientific">Neonectria punicea</name>
    <dbReference type="NCBI Taxonomy" id="979145"/>
    <lineage>
        <taxon>Eukaryota</taxon>
        <taxon>Fungi</taxon>
        <taxon>Dikarya</taxon>
        <taxon>Ascomycota</taxon>
        <taxon>Pezizomycotina</taxon>
        <taxon>Sordariomycetes</taxon>
        <taxon>Hypocreomycetidae</taxon>
        <taxon>Hypocreales</taxon>
        <taxon>Nectriaceae</taxon>
        <taxon>Neonectria</taxon>
    </lineage>
</organism>
<dbReference type="PANTHER" id="PTHR11530">
    <property type="entry name" value="D-AMINO ACID OXIDASE"/>
    <property type="match status" value="1"/>
</dbReference>
<dbReference type="InterPro" id="IPR006076">
    <property type="entry name" value="FAD-dep_OxRdtase"/>
</dbReference>
<dbReference type="EMBL" id="JAZAVJ010000035">
    <property type="protein sequence ID" value="KAK7419748.1"/>
    <property type="molecule type" value="Genomic_DNA"/>
</dbReference>
<dbReference type="Proteomes" id="UP001498476">
    <property type="component" value="Unassembled WGS sequence"/>
</dbReference>
<dbReference type="Gene3D" id="3.30.9.10">
    <property type="entry name" value="D-Amino Acid Oxidase, subunit A, domain 2"/>
    <property type="match status" value="1"/>
</dbReference>
<keyword evidence="3" id="KW-0285">Flavoprotein</keyword>